<dbReference type="SUPFAM" id="SSF56784">
    <property type="entry name" value="HAD-like"/>
    <property type="match status" value="1"/>
</dbReference>
<organism evidence="1 2">
    <name type="scientific">Streptomyces hirsutus</name>
    <dbReference type="NCBI Taxonomy" id="35620"/>
    <lineage>
        <taxon>Bacteria</taxon>
        <taxon>Bacillati</taxon>
        <taxon>Actinomycetota</taxon>
        <taxon>Actinomycetes</taxon>
        <taxon>Kitasatosporales</taxon>
        <taxon>Streptomycetaceae</taxon>
        <taxon>Streptomyces</taxon>
    </lineage>
</organism>
<dbReference type="SFLD" id="SFLDG01129">
    <property type="entry name" value="C1.5:_HAD__Beta-PGM__Phosphata"/>
    <property type="match status" value="1"/>
</dbReference>
<dbReference type="GeneID" id="91541697"/>
<dbReference type="NCBIfam" id="TIGR01509">
    <property type="entry name" value="HAD-SF-IA-v3"/>
    <property type="match status" value="1"/>
</dbReference>
<accession>A0ABZ1GI81</accession>
<dbReference type="GO" id="GO:0016787">
    <property type="term" value="F:hydrolase activity"/>
    <property type="evidence" value="ECO:0007669"/>
    <property type="project" value="UniProtKB-KW"/>
</dbReference>
<evidence type="ECO:0000313" key="2">
    <source>
        <dbReference type="Proteomes" id="UP001335325"/>
    </source>
</evidence>
<dbReference type="InterPro" id="IPR006439">
    <property type="entry name" value="HAD-SF_hydro_IA"/>
</dbReference>
<dbReference type="Gene3D" id="3.40.50.1000">
    <property type="entry name" value="HAD superfamily/HAD-like"/>
    <property type="match status" value="1"/>
</dbReference>
<evidence type="ECO:0000313" key="1">
    <source>
        <dbReference type="EMBL" id="WSD04997.1"/>
    </source>
</evidence>
<keyword evidence="2" id="KW-1185">Reference proteome</keyword>
<protein>
    <submittedName>
        <fullName evidence="1">HAD-IA family hydrolase</fullName>
    </submittedName>
</protein>
<keyword evidence="1" id="KW-0378">Hydrolase</keyword>
<dbReference type="EMBL" id="CP109134">
    <property type="protein sequence ID" value="WSD04997.1"/>
    <property type="molecule type" value="Genomic_DNA"/>
</dbReference>
<gene>
    <name evidence="1" type="ORF">OIE73_03970</name>
</gene>
<dbReference type="RefSeq" id="WP_326751278.1">
    <property type="nucleotide sequence ID" value="NZ_CP109134.1"/>
</dbReference>
<dbReference type="InterPro" id="IPR051806">
    <property type="entry name" value="HAD-like_SPP"/>
</dbReference>
<reference evidence="1 2" key="1">
    <citation type="submission" date="2022-10" db="EMBL/GenBank/DDBJ databases">
        <title>The complete genomes of actinobacterial strains from the NBC collection.</title>
        <authorList>
            <person name="Joergensen T.S."/>
            <person name="Alvarez Arevalo M."/>
            <person name="Sterndorff E.B."/>
            <person name="Faurdal D."/>
            <person name="Vuksanovic O."/>
            <person name="Mourched A.-S."/>
            <person name="Charusanti P."/>
            <person name="Shaw S."/>
            <person name="Blin K."/>
            <person name="Weber T."/>
        </authorList>
    </citation>
    <scope>NUCLEOTIDE SEQUENCE [LARGE SCALE GENOMIC DNA]</scope>
    <source>
        <strain evidence="1 2">NBC 01753</strain>
    </source>
</reference>
<dbReference type="Pfam" id="PF00702">
    <property type="entry name" value="Hydrolase"/>
    <property type="match status" value="1"/>
</dbReference>
<dbReference type="PANTHER" id="PTHR43481:SF4">
    <property type="entry name" value="GLYCEROL-1-PHOSPHATE PHOSPHOHYDROLASE 1-RELATED"/>
    <property type="match status" value="1"/>
</dbReference>
<dbReference type="SFLD" id="SFLDS00003">
    <property type="entry name" value="Haloacid_Dehalogenase"/>
    <property type="match status" value="1"/>
</dbReference>
<dbReference type="InterPro" id="IPR023198">
    <property type="entry name" value="PGP-like_dom2"/>
</dbReference>
<dbReference type="PANTHER" id="PTHR43481">
    <property type="entry name" value="FRUCTOSE-1-PHOSPHATE PHOSPHATASE"/>
    <property type="match status" value="1"/>
</dbReference>
<name>A0ABZ1GI81_9ACTN</name>
<dbReference type="Gene3D" id="1.10.150.240">
    <property type="entry name" value="Putative phosphatase, domain 2"/>
    <property type="match status" value="1"/>
</dbReference>
<proteinExistence type="predicted"/>
<dbReference type="InterPro" id="IPR023214">
    <property type="entry name" value="HAD_sf"/>
</dbReference>
<dbReference type="Proteomes" id="UP001335325">
    <property type="component" value="Chromosome"/>
</dbReference>
<dbReference type="InterPro" id="IPR036412">
    <property type="entry name" value="HAD-like_sf"/>
</dbReference>
<sequence>MRHARHAPKSPSGAALVARLRTVDAVVLDTDGVITDSARAHAAAWKEAFDAALRDHPPEDPADRRPFDAEDDYRRYVDGKSRFDGAASFLASRGFRLSQGDPDDAPGTRSVWAVAARKEQLFSAFLREHAVAAWPGSVRLLRALHDAQLPRAAVSASRHARDLLAGAGVLELFQTVVDGNEATRLNLVGKPDPALFLEAARRLDRPPHATAVVEDALAGVEAGRAGGFGLVIGVDRTAGMTGAADLRRHGADVVVADLAELLASSEPSGGLSDVCGD</sequence>